<dbReference type="InterPro" id="IPR050272">
    <property type="entry name" value="Isochorismatase-like_hydrls"/>
</dbReference>
<dbReference type="PANTHER" id="PTHR43540">
    <property type="entry name" value="PEROXYUREIDOACRYLATE/UREIDOACRYLATE AMIDOHYDROLASE-RELATED"/>
    <property type="match status" value="1"/>
</dbReference>
<dbReference type="PANTHER" id="PTHR43540:SF14">
    <property type="entry name" value="ISOCHORISMATASE"/>
    <property type="match status" value="1"/>
</dbReference>
<dbReference type="SUPFAM" id="SSF52499">
    <property type="entry name" value="Isochorismatase-like hydrolases"/>
    <property type="match status" value="1"/>
</dbReference>
<dbReference type="GO" id="GO:0016787">
    <property type="term" value="F:hydrolase activity"/>
    <property type="evidence" value="ECO:0007669"/>
    <property type="project" value="UniProtKB-KW"/>
</dbReference>
<accession>A0A6G9YPR5</accession>
<feature type="domain" description="Isochorismatase-like" evidence="2">
    <location>
        <begin position="10"/>
        <end position="142"/>
    </location>
</feature>
<dbReference type="RefSeq" id="WP_167477491.1">
    <property type="nucleotide sequence ID" value="NZ_CP046172.1"/>
</dbReference>
<proteinExistence type="predicted"/>
<dbReference type="AlphaFoldDB" id="A0A6G9YPR5"/>
<dbReference type="KEGG" id="nah:F5544_36880"/>
<dbReference type="InterPro" id="IPR036380">
    <property type="entry name" value="Isochorismatase-like_sf"/>
</dbReference>
<dbReference type="Proteomes" id="UP000503540">
    <property type="component" value="Chromosome"/>
</dbReference>
<sequence>MSMLENRPHTALLVIDVQDAFVAGTYERDAVISRIGDLVTQARRDDVPVIWIQHSNDEVPIGSDGWAIVAELKPADTERRIEKKYGDSFEDTALESILADLGIGRLVISGAQTDGCIRSTLHGALTRGYDTILVSDAHTTEDLTQWGAPSPEKVIAHTNLYWSFQAAPGRTAGVVETKDVEFRS</sequence>
<name>A0A6G9YPR5_9NOCA</name>
<dbReference type="Gene3D" id="3.40.50.850">
    <property type="entry name" value="Isochorismatase-like"/>
    <property type="match status" value="1"/>
</dbReference>
<gene>
    <name evidence="3" type="ORF">F5544_36880</name>
</gene>
<keyword evidence="1" id="KW-0378">Hydrolase</keyword>
<evidence type="ECO:0000259" key="2">
    <source>
        <dbReference type="Pfam" id="PF00857"/>
    </source>
</evidence>
<dbReference type="InterPro" id="IPR000868">
    <property type="entry name" value="Isochorismatase-like_dom"/>
</dbReference>
<dbReference type="EMBL" id="CP046172">
    <property type="protein sequence ID" value="QIS15204.1"/>
    <property type="molecule type" value="Genomic_DNA"/>
</dbReference>
<dbReference type="Pfam" id="PF00857">
    <property type="entry name" value="Isochorismatase"/>
    <property type="match status" value="1"/>
</dbReference>
<reference evidence="3 4" key="1">
    <citation type="journal article" date="2019" name="ACS Chem. Biol.">
        <title>Identification and Mobilization of a Cryptic Antibiotic Biosynthesis Gene Locus from a Human-Pathogenic Nocardia Isolate.</title>
        <authorList>
            <person name="Herisse M."/>
            <person name="Ishida K."/>
            <person name="Porter J.L."/>
            <person name="Howden B."/>
            <person name="Hertweck C."/>
            <person name="Stinear T.P."/>
            <person name="Pidot S.J."/>
        </authorList>
    </citation>
    <scope>NUCLEOTIDE SEQUENCE [LARGE SCALE GENOMIC DNA]</scope>
    <source>
        <strain evidence="3 4">AUSMDU00012717</strain>
    </source>
</reference>
<organism evidence="3 4">
    <name type="scientific">Nocardia arthritidis</name>
    <dbReference type="NCBI Taxonomy" id="228602"/>
    <lineage>
        <taxon>Bacteria</taxon>
        <taxon>Bacillati</taxon>
        <taxon>Actinomycetota</taxon>
        <taxon>Actinomycetes</taxon>
        <taxon>Mycobacteriales</taxon>
        <taxon>Nocardiaceae</taxon>
        <taxon>Nocardia</taxon>
    </lineage>
</organism>
<evidence type="ECO:0000313" key="4">
    <source>
        <dbReference type="Proteomes" id="UP000503540"/>
    </source>
</evidence>
<evidence type="ECO:0000313" key="3">
    <source>
        <dbReference type="EMBL" id="QIS15204.1"/>
    </source>
</evidence>
<evidence type="ECO:0000256" key="1">
    <source>
        <dbReference type="ARBA" id="ARBA00022801"/>
    </source>
</evidence>
<protein>
    <submittedName>
        <fullName evidence="3">Isochorismatase family protein</fullName>
    </submittedName>
</protein>
<keyword evidence="4" id="KW-1185">Reference proteome</keyword>